<sequence length="73" mass="8179">MKYKYLINRKFLFGIFKASLPFQLLIFCLGVLKSFFRDGTESWTLVGFIEAAGISIVIGFVVGLLIAIKSISK</sequence>
<keyword evidence="3" id="KW-1185">Reference proteome</keyword>
<dbReference type="Proteomes" id="UP000307790">
    <property type="component" value="Unassembled WGS sequence"/>
</dbReference>
<dbReference type="RefSeq" id="WP_138320777.1">
    <property type="nucleotide sequence ID" value="NZ_VCBC01000015.1"/>
</dbReference>
<name>A0A5R9INR6_9GAMM</name>
<accession>A0A5R9INR6</accession>
<evidence type="ECO:0000313" key="3">
    <source>
        <dbReference type="Proteomes" id="UP000307790"/>
    </source>
</evidence>
<evidence type="ECO:0000313" key="2">
    <source>
        <dbReference type="EMBL" id="TLU61639.1"/>
    </source>
</evidence>
<feature type="transmembrane region" description="Helical" evidence="1">
    <location>
        <begin position="12"/>
        <end position="32"/>
    </location>
</feature>
<gene>
    <name evidence="2" type="ORF">FE810_14105</name>
</gene>
<reference evidence="2 3" key="1">
    <citation type="submission" date="2019-05" db="EMBL/GenBank/DDBJ databases">
        <title>Genome sequences of Thalassotalea litorea 1K03283.</title>
        <authorList>
            <person name="Zhang D."/>
        </authorList>
    </citation>
    <scope>NUCLEOTIDE SEQUENCE [LARGE SCALE GENOMIC DNA]</scope>
    <source>
        <strain evidence="2 3">MCCC 1K03283</strain>
    </source>
</reference>
<organism evidence="2 3">
    <name type="scientific">Thalassotalea litorea</name>
    <dbReference type="NCBI Taxonomy" id="2020715"/>
    <lineage>
        <taxon>Bacteria</taxon>
        <taxon>Pseudomonadati</taxon>
        <taxon>Pseudomonadota</taxon>
        <taxon>Gammaproteobacteria</taxon>
        <taxon>Alteromonadales</taxon>
        <taxon>Colwelliaceae</taxon>
        <taxon>Thalassotalea</taxon>
    </lineage>
</organism>
<feature type="transmembrane region" description="Helical" evidence="1">
    <location>
        <begin position="44"/>
        <end position="68"/>
    </location>
</feature>
<protein>
    <submittedName>
        <fullName evidence="2">Uncharacterized protein</fullName>
    </submittedName>
</protein>
<evidence type="ECO:0000256" key="1">
    <source>
        <dbReference type="SAM" id="Phobius"/>
    </source>
</evidence>
<dbReference type="EMBL" id="VCBC01000015">
    <property type="protein sequence ID" value="TLU61639.1"/>
    <property type="molecule type" value="Genomic_DNA"/>
</dbReference>
<keyword evidence="1" id="KW-0472">Membrane</keyword>
<proteinExistence type="predicted"/>
<keyword evidence="1" id="KW-0812">Transmembrane</keyword>
<comment type="caution">
    <text evidence="2">The sequence shown here is derived from an EMBL/GenBank/DDBJ whole genome shotgun (WGS) entry which is preliminary data.</text>
</comment>
<dbReference type="AlphaFoldDB" id="A0A5R9INR6"/>
<keyword evidence="1" id="KW-1133">Transmembrane helix</keyword>